<keyword evidence="1" id="KW-0472">Membrane</keyword>
<comment type="caution">
    <text evidence="2">The sequence shown here is derived from an EMBL/GenBank/DDBJ whole genome shotgun (WGS) entry which is preliminary data.</text>
</comment>
<evidence type="ECO:0000313" key="3">
    <source>
        <dbReference type="Proteomes" id="UP001165367"/>
    </source>
</evidence>
<proteinExistence type="predicted"/>
<keyword evidence="3" id="KW-1185">Reference proteome</keyword>
<evidence type="ECO:0008006" key="4">
    <source>
        <dbReference type="Google" id="ProtNLM"/>
    </source>
</evidence>
<feature type="transmembrane region" description="Helical" evidence="1">
    <location>
        <begin position="7"/>
        <end position="25"/>
    </location>
</feature>
<accession>A0ABS9KY49</accession>
<evidence type="ECO:0000313" key="2">
    <source>
        <dbReference type="EMBL" id="MCG2617246.1"/>
    </source>
</evidence>
<keyword evidence="1" id="KW-1133">Transmembrane helix</keyword>
<evidence type="ECO:0000256" key="1">
    <source>
        <dbReference type="SAM" id="Phobius"/>
    </source>
</evidence>
<protein>
    <recommendedName>
        <fullName evidence="4">PKD domain-containing protein</fullName>
    </recommendedName>
</protein>
<keyword evidence="1" id="KW-0812">Transmembrane</keyword>
<dbReference type="EMBL" id="JAKLTR010000019">
    <property type="protein sequence ID" value="MCG2617246.1"/>
    <property type="molecule type" value="Genomic_DNA"/>
</dbReference>
<name>A0ABS9KY49_9BACT</name>
<sequence length="307" mass="32880">MKHINKTRLLIGATFIIGGAIFFQGCKKEGADLELGAKPVVDFKVVEDTDPNNLILVSTSNVPVIPYWTVSTGFTPVGDSARVNFARAGQYTVKMKAYGMGGVDSITKTINIAQNDPNACLPTKAAGFIASCTQKTWKLNPAAGAYAVGPNAGDGSWWTSAASEVTTRPCEFNDTYTFNFATSVFAYDNKDDFYSDGYLGTVPSQGCQPSANLTGEQAFWKSNPNYRFEVLPGGTKGLGRLKLIGKGAHIGLQKAQTAGEINSGPAGTENIYDIMEMQINAGGSGHDILKLALFFGGGWWHFTLRSE</sequence>
<dbReference type="PROSITE" id="PS51257">
    <property type="entry name" value="PROKAR_LIPOPROTEIN"/>
    <property type="match status" value="1"/>
</dbReference>
<reference evidence="2" key="1">
    <citation type="submission" date="2022-01" db="EMBL/GenBank/DDBJ databases">
        <authorList>
            <person name="Jo J.-H."/>
            <person name="Im W.-T."/>
        </authorList>
    </citation>
    <scope>NUCLEOTIDE SEQUENCE</scope>
    <source>
        <strain evidence="2">NA20</strain>
    </source>
</reference>
<dbReference type="SUPFAM" id="SSF49299">
    <property type="entry name" value="PKD domain"/>
    <property type="match status" value="1"/>
</dbReference>
<organism evidence="2 3">
    <name type="scientific">Terrimonas ginsenosidimutans</name>
    <dbReference type="NCBI Taxonomy" id="2908004"/>
    <lineage>
        <taxon>Bacteria</taxon>
        <taxon>Pseudomonadati</taxon>
        <taxon>Bacteroidota</taxon>
        <taxon>Chitinophagia</taxon>
        <taxon>Chitinophagales</taxon>
        <taxon>Chitinophagaceae</taxon>
        <taxon>Terrimonas</taxon>
    </lineage>
</organism>
<dbReference type="InterPro" id="IPR035986">
    <property type="entry name" value="PKD_dom_sf"/>
</dbReference>
<gene>
    <name evidence="2" type="ORF">LZZ85_23320</name>
</gene>
<dbReference type="RefSeq" id="WP_237875821.1">
    <property type="nucleotide sequence ID" value="NZ_JAKLTR010000019.1"/>
</dbReference>
<dbReference type="Proteomes" id="UP001165367">
    <property type="component" value="Unassembled WGS sequence"/>
</dbReference>